<dbReference type="GO" id="GO:0016829">
    <property type="term" value="F:lyase activity"/>
    <property type="evidence" value="ECO:0007669"/>
    <property type="project" value="InterPro"/>
</dbReference>
<evidence type="ECO:0000259" key="2">
    <source>
        <dbReference type="Pfam" id="PF03972"/>
    </source>
</evidence>
<organism evidence="4 5">
    <name type="scientific">Motiliproteus coralliicola</name>
    <dbReference type="NCBI Taxonomy" id="2283196"/>
    <lineage>
        <taxon>Bacteria</taxon>
        <taxon>Pseudomonadati</taxon>
        <taxon>Pseudomonadota</taxon>
        <taxon>Gammaproteobacteria</taxon>
        <taxon>Oceanospirillales</taxon>
        <taxon>Oceanospirillaceae</taxon>
        <taxon>Motiliproteus</taxon>
    </lineage>
</organism>
<dbReference type="EMBL" id="QQOH01000002">
    <property type="protein sequence ID" value="RDE22607.1"/>
    <property type="molecule type" value="Genomic_DNA"/>
</dbReference>
<dbReference type="InterPro" id="IPR005656">
    <property type="entry name" value="MmgE_PrpD"/>
</dbReference>
<dbReference type="InterPro" id="IPR042183">
    <property type="entry name" value="MmgE/PrpD_sf_1"/>
</dbReference>
<protein>
    <submittedName>
        <fullName evidence="4">MmgE/PrpD family protein</fullName>
    </submittedName>
</protein>
<dbReference type="Gene3D" id="1.10.4100.10">
    <property type="entry name" value="2-methylcitrate dehydratase PrpD"/>
    <property type="match status" value="1"/>
</dbReference>
<evidence type="ECO:0000256" key="1">
    <source>
        <dbReference type="ARBA" id="ARBA00006174"/>
    </source>
</evidence>
<dbReference type="Pfam" id="PF03972">
    <property type="entry name" value="MmgE_PrpD_N"/>
    <property type="match status" value="1"/>
</dbReference>
<feature type="domain" description="MmgE/PrpD C-terminal" evidence="3">
    <location>
        <begin position="276"/>
        <end position="439"/>
    </location>
</feature>
<gene>
    <name evidence="4" type="ORF">DV711_08445</name>
</gene>
<dbReference type="Gene3D" id="3.30.1330.120">
    <property type="entry name" value="2-methylcitrate dehydratase PrpD"/>
    <property type="match status" value="1"/>
</dbReference>
<proteinExistence type="inferred from homology"/>
<dbReference type="Proteomes" id="UP000253769">
    <property type="component" value="Unassembled WGS sequence"/>
</dbReference>
<accession>A0A369WLR4</accession>
<reference evidence="4 5" key="1">
    <citation type="submission" date="2018-07" db="EMBL/GenBank/DDBJ databases">
        <title>Motiliproteus coralliicola sp. nov., a bacterium isolated from Coral.</title>
        <authorList>
            <person name="Wang G."/>
        </authorList>
    </citation>
    <scope>NUCLEOTIDE SEQUENCE [LARGE SCALE GENOMIC DNA]</scope>
    <source>
        <strain evidence="4 5">C34</strain>
    </source>
</reference>
<dbReference type="RefSeq" id="WP_114695240.1">
    <property type="nucleotide sequence ID" value="NZ_QQOH01000002.1"/>
</dbReference>
<dbReference type="PANTHER" id="PTHR16943">
    <property type="entry name" value="2-METHYLCITRATE DEHYDRATASE-RELATED"/>
    <property type="match status" value="1"/>
</dbReference>
<dbReference type="InterPro" id="IPR045337">
    <property type="entry name" value="MmgE_PrpD_C"/>
</dbReference>
<dbReference type="InterPro" id="IPR036148">
    <property type="entry name" value="MmgE/PrpD_sf"/>
</dbReference>
<sequence length="462" mass="49842">MSSQSPILVQAAKFLQEVCFAEIPEDVRVTSKQAILDYIGVAIPGSDQPVTRNLLNWALKRSWAETSTVIGRSMKLDAEHAALINATAGHALDFDDTSWATIGHPTTVIVPALLGLAEESDVSGEALLVAYVAAVEVTHKIADLMMPDASENGWHTTGIFYSLGSAAGACKLLGLDQQTTVMALALALSKSSGIRSNFGTQAKPYHAGMAAKAGLEAVSLARDGVTASETALEGADGFIQCFAGAALAQTTRESAKPVMFGIGWDIVRRGYAFKKYPNCSGNHPALDVLFALLAERQIRADQVEKIHCGVSLLGPKELVSHRPRSPVEARFSLEFSIACALVYGQVTLDQFCEDCILDPRVQSLIERISMSVDDDLAKLGFIGTAPVKIWLTLKDGEEIYLENDLARGNPEKPFSNQEFSDKFRRCTQGLLPEAQAESLLAQLFQLEQVTSVRELLALTKVC</sequence>
<comment type="similarity">
    <text evidence="1">Belongs to the PrpD family.</text>
</comment>
<dbReference type="OrthoDB" id="9795089at2"/>
<dbReference type="SUPFAM" id="SSF103378">
    <property type="entry name" value="2-methylcitrate dehydratase PrpD"/>
    <property type="match status" value="1"/>
</dbReference>
<keyword evidence="5" id="KW-1185">Reference proteome</keyword>
<evidence type="ECO:0000313" key="5">
    <source>
        <dbReference type="Proteomes" id="UP000253769"/>
    </source>
</evidence>
<dbReference type="PANTHER" id="PTHR16943:SF8">
    <property type="entry name" value="2-METHYLCITRATE DEHYDRATASE"/>
    <property type="match status" value="1"/>
</dbReference>
<dbReference type="Pfam" id="PF19305">
    <property type="entry name" value="MmgE_PrpD_C"/>
    <property type="match status" value="1"/>
</dbReference>
<dbReference type="InterPro" id="IPR042188">
    <property type="entry name" value="MmgE/PrpD_sf_2"/>
</dbReference>
<comment type="caution">
    <text evidence="4">The sequence shown here is derived from an EMBL/GenBank/DDBJ whole genome shotgun (WGS) entry which is preliminary data.</text>
</comment>
<dbReference type="InterPro" id="IPR045336">
    <property type="entry name" value="MmgE_PrpD_N"/>
</dbReference>
<dbReference type="AlphaFoldDB" id="A0A369WLR4"/>
<feature type="domain" description="MmgE/PrpD N-terminal" evidence="2">
    <location>
        <begin position="10"/>
        <end position="245"/>
    </location>
</feature>
<evidence type="ECO:0000259" key="3">
    <source>
        <dbReference type="Pfam" id="PF19305"/>
    </source>
</evidence>
<name>A0A369WLR4_9GAMM</name>
<evidence type="ECO:0000313" key="4">
    <source>
        <dbReference type="EMBL" id="RDE22607.1"/>
    </source>
</evidence>